<dbReference type="GO" id="GO:0032259">
    <property type="term" value="P:methylation"/>
    <property type="evidence" value="ECO:0007669"/>
    <property type="project" value="UniProtKB-KW"/>
</dbReference>
<dbReference type="PROSITE" id="PS00092">
    <property type="entry name" value="N6_MTASE"/>
    <property type="match status" value="1"/>
</dbReference>
<comment type="similarity">
    <text evidence="5">Belongs to the protein N5-glutamine methyltransferase family. PrmC subfamily.</text>
</comment>
<keyword evidence="1 5" id="KW-0489">Methyltransferase</keyword>
<evidence type="ECO:0000313" key="9">
    <source>
        <dbReference type="Proteomes" id="UP000254537"/>
    </source>
</evidence>
<dbReference type="Gene3D" id="1.10.8.10">
    <property type="entry name" value="DNA helicase RuvA subunit, C-terminal domain"/>
    <property type="match status" value="1"/>
</dbReference>
<dbReference type="PANTHER" id="PTHR18895">
    <property type="entry name" value="HEMK METHYLTRANSFERASE"/>
    <property type="match status" value="1"/>
</dbReference>
<dbReference type="InterPro" id="IPR019874">
    <property type="entry name" value="RF_methyltr_PrmC"/>
</dbReference>
<dbReference type="FunFam" id="3.40.50.150:FF:000053">
    <property type="entry name" value="Release factor glutamine methyltransferase"/>
    <property type="match status" value="1"/>
</dbReference>
<accession>A0A345Y6I6</accession>
<dbReference type="InterPro" id="IPR029063">
    <property type="entry name" value="SAM-dependent_MTases_sf"/>
</dbReference>
<dbReference type="InterPro" id="IPR007848">
    <property type="entry name" value="Small_mtfrase_dom"/>
</dbReference>
<name>A0A345Y6I6_9NEIS</name>
<dbReference type="Pfam" id="PF17827">
    <property type="entry name" value="PrmC_N"/>
    <property type="match status" value="1"/>
</dbReference>
<dbReference type="PANTHER" id="PTHR18895:SF74">
    <property type="entry name" value="MTRF1L RELEASE FACTOR GLUTAMINE METHYLTRANSFERASE"/>
    <property type="match status" value="1"/>
</dbReference>
<dbReference type="InterPro" id="IPR002052">
    <property type="entry name" value="DNA_methylase_N6_adenine_CS"/>
</dbReference>
<organism evidence="8 9">
    <name type="scientific">Crenobacter cavernae</name>
    <dbReference type="NCBI Taxonomy" id="2290923"/>
    <lineage>
        <taxon>Bacteria</taxon>
        <taxon>Pseudomonadati</taxon>
        <taxon>Pseudomonadota</taxon>
        <taxon>Betaproteobacteria</taxon>
        <taxon>Neisseriales</taxon>
        <taxon>Neisseriaceae</taxon>
        <taxon>Crenobacter</taxon>
    </lineage>
</organism>
<feature type="binding site" evidence="5">
    <location>
        <begin position="178"/>
        <end position="181"/>
    </location>
    <ligand>
        <name>substrate</name>
    </ligand>
</feature>
<dbReference type="NCBIfam" id="TIGR00536">
    <property type="entry name" value="hemK_fam"/>
    <property type="match status" value="1"/>
</dbReference>
<dbReference type="HAMAP" id="MF_02126">
    <property type="entry name" value="RF_methyltr_PrmC"/>
    <property type="match status" value="1"/>
</dbReference>
<sequence>MASFDSLLRDAGLPRLEARLLLEAASGLTRAQLIARGDAEAPADVAAAFRTLAEARLRGEPIAYLVGEREFYGRPFRVAPGVLIPRPETEHLVEAALARVGRDRRCKAVDLGTGSGIVAVTLALEAPAWRVSAGDVSPAALAIARDNAARLLAPVQFFEGSWYEALPTGERYDLIVSNPPYIAAGDEHLDQGDLRFEPRGALTDEADGLVCLRALADGAVERLLPGGWLMVEHGYDQGDAVQALFVAAGLASVQTLADLAGLDRVTLGQRGES</sequence>
<dbReference type="GO" id="GO:0102559">
    <property type="term" value="F:peptide chain release factor N(5)-glutamine methyltransferase activity"/>
    <property type="evidence" value="ECO:0007669"/>
    <property type="project" value="UniProtKB-EC"/>
</dbReference>
<dbReference type="KEGG" id="ccah:DWG20_08850"/>
<dbReference type="NCBIfam" id="TIGR03534">
    <property type="entry name" value="RF_mod_PrmC"/>
    <property type="match status" value="1"/>
</dbReference>
<feature type="domain" description="Release factor glutamine methyltransferase N-terminal" evidence="7">
    <location>
        <begin position="6"/>
        <end position="67"/>
    </location>
</feature>
<evidence type="ECO:0000256" key="1">
    <source>
        <dbReference type="ARBA" id="ARBA00022603"/>
    </source>
</evidence>
<dbReference type="CDD" id="cd02440">
    <property type="entry name" value="AdoMet_MTases"/>
    <property type="match status" value="1"/>
</dbReference>
<dbReference type="Proteomes" id="UP000254537">
    <property type="component" value="Chromosome"/>
</dbReference>
<feature type="binding site" evidence="5">
    <location>
        <position position="178"/>
    </location>
    <ligand>
        <name>S-adenosyl-L-methionine</name>
        <dbReference type="ChEBI" id="CHEBI:59789"/>
    </ligand>
</feature>
<feature type="domain" description="Methyltransferase small" evidence="6">
    <location>
        <begin position="104"/>
        <end position="187"/>
    </location>
</feature>
<dbReference type="Pfam" id="PF05175">
    <property type="entry name" value="MTS"/>
    <property type="match status" value="1"/>
</dbReference>
<dbReference type="AlphaFoldDB" id="A0A345Y6I6"/>
<proteinExistence type="inferred from homology"/>
<comment type="function">
    <text evidence="5">Methylates the class 1 translation termination release factors RF1/PrfA and RF2/PrfB on the glutamine residue of the universally conserved GGQ motif.</text>
</comment>
<keyword evidence="3 5" id="KW-0949">S-adenosyl-L-methionine</keyword>
<dbReference type="InterPro" id="IPR050320">
    <property type="entry name" value="N5-glutamine_MTase"/>
</dbReference>
<dbReference type="EC" id="2.1.1.297" evidence="5"/>
<keyword evidence="2 5" id="KW-0808">Transferase</keyword>
<dbReference type="Gene3D" id="3.40.50.150">
    <property type="entry name" value="Vaccinia Virus protein VP39"/>
    <property type="match status" value="1"/>
</dbReference>
<gene>
    <name evidence="5 8" type="primary">prmC</name>
    <name evidence="8" type="ORF">DWG20_08850</name>
</gene>
<dbReference type="GO" id="GO:0003676">
    <property type="term" value="F:nucleic acid binding"/>
    <property type="evidence" value="ECO:0007669"/>
    <property type="project" value="InterPro"/>
</dbReference>
<evidence type="ECO:0000313" key="8">
    <source>
        <dbReference type="EMBL" id="AXK39538.1"/>
    </source>
</evidence>
<evidence type="ECO:0000259" key="6">
    <source>
        <dbReference type="Pfam" id="PF05175"/>
    </source>
</evidence>
<comment type="catalytic activity">
    <reaction evidence="4 5">
        <text>L-glutaminyl-[peptide chain release factor] + S-adenosyl-L-methionine = N(5)-methyl-L-glutaminyl-[peptide chain release factor] + S-adenosyl-L-homocysteine + H(+)</text>
        <dbReference type="Rhea" id="RHEA:42896"/>
        <dbReference type="Rhea" id="RHEA-COMP:10271"/>
        <dbReference type="Rhea" id="RHEA-COMP:10272"/>
        <dbReference type="ChEBI" id="CHEBI:15378"/>
        <dbReference type="ChEBI" id="CHEBI:30011"/>
        <dbReference type="ChEBI" id="CHEBI:57856"/>
        <dbReference type="ChEBI" id="CHEBI:59789"/>
        <dbReference type="ChEBI" id="CHEBI:61891"/>
        <dbReference type="EC" id="2.1.1.297"/>
    </reaction>
</comment>
<dbReference type="RefSeq" id="WP_115433470.1">
    <property type="nucleotide sequence ID" value="NZ_CP031337.1"/>
</dbReference>
<protein>
    <recommendedName>
        <fullName evidence="5">Release factor glutamine methyltransferase</fullName>
        <shortName evidence="5">RF MTase</shortName>
        <ecNumber evidence="5">2.1.1.297</ecNumber>
    </recommendedName>
    <alternativeName>
        <fullName evidence="5">N5-glutamine methyltransferase PrmC</fullName>
    </alternativeName>
    <alternativeName>
        <fullName evidence="5">Protein-(glutamine-N5) MTase PrmC</fullName>
    </alternativeName>
    <alternativeName>
        <fullName evidence="5">Protein-glutamine N-methyltransferase PrmC</fullName>
    </alternativeName>
</protein>
<evidence type="ECO:0000256" key="3">
    <source>
        <dbReference type="ARBA" id="ARBA00022691"/>
    </source>
</evidence>
<dbReference type="InterPro" id="IPR040758">
    <property type="entry name" value="PrmC_N"/>
</dbReference>
<feature type="binding site" evidence="5">
    <location>
        <position position="162"/>
    </location>
    <ligand>
        <name>S-adenosyl-L-methionine</name>
        <dbReference type="ChEBI" id="CHEBI:59789"/>
    </ligand>
</feature>
<evidence type="ECO:0000259" key="7">
    <source>
        <dbReference type="Pfam" id="PF17827"/>
    </source>
</evidence>
<dbReference type="InterPro" id="IPR004556">
    <property type="entry name" value="HemK-like"/>
</dbReference>
<dbReference type="EMBL" id="CP031337">
    <property type="protein sequence ID" value="AXK39538.1"/>
    <property type="molecule type" value="Genomic_DNA"/>
</dbReference>
<evidence type="ECO:0000256" key="5">
    <source>
        <dbReference type="HAMAP-Rule" id="MF_02126"/>
    </source>
</evidence>
<evidence type="ECO:0000256" key="4">
    <source>
        <dbReference type="ARBA" id="ARBA00048391"/>
    </source>
</evidence>
<feature type="binding site" evidence="5">
    <location>
        <begin position="112"/>
        <end position="116"/>
    </location>
    <ligand>
        <name>S-adenosyl-L-methionine</name>
        <dbReference type="ChEBI" id="CHEBI:59789"/>
    </ligand>
</feature>
<reference evidence="8 9" key="1">
    <citation type="submission" date="2018-07" db="EMBL/GenBank/DDBJ databases">
        <title>Crenobacter cavernae sp. nov., isolated from a karst cave.</title>
        <authorList>
            <person name="Zhu H."/>
        </authorList>
    </citation>
    <scope>NUCLEOTIDE SEQUENCE [LARGE SCALE GENOMIC DNA]</scope>
    <source>
        <strain evidence="8 9">K1W11S-77</strain>
    </source>
</reference>
<evidence type="ECO:0000256" key="2">
    <source>
        <dbReference type="ARBA" id="ARBA00022679"/>
    </source>
</evidence>
<dbReference type="OrthoDB" id="9800643at2"/>
<dbReference type="SUPFAM" id="SSF53335">
    <property type="entry name" value="S-adenosyl-L-methionine-dependent methyltransferases"/>
    <property type="match status" value="1"/>
</dbReference>
<feature type="binding site" evidence="5">
    <location>
        <position position="135"/>
    </location>
    <ligand>
        <name>S-adenosyl-L-methionine</name>
        <dbReference type="ChEBI" id="CHEBI:59789"/>
    </ligand>
</feature>